<feature type="region of interest" description="Disordered" evidence="1">
    <location>
        <begin position="505"/>
        <end position="543"/>
    </location>
</feature>
<dbReference type="HOGENOM" id="CLU_476116_0_0_1"/>
<dbReference type="Proteomes" id="UP000001449">
    <property type="component" value="Chromosome 16"/>
</dbReference>
<feature type="region of interest" description="Disordered" evidence="1">
    <location>
        <begin position="68"/>
        <end position="122"/>
    </location>
</feature>
<dbReference type="RefSeq" id="XP_002296694.1">
    <property type="nucleotide sequence ID" value="XM_002296658.1"/>
</dbReference>
<dbReference type="EMBL" id="DS999417">
    <property type="protein sequence ID" value="EED86895.1"/>
    <property type="molecule type" value="Genomic_DNA"/>
</dbReference>
<dbReference type="AlphaFoldDB" id="B8LCG7"/>
<feature type="compositionally biased region" description="Polar residues" evidence="1">
    <location>
        <begin position="518"/>
        <end position="538"/>
    </location>
</feature>
<evidence type="ECO:0000313" key="2">
    <source>
        <dbReference type="EMBL" id="EED86895.1"/>
    </source>
</evidence>
<feature type="region of interest" description="Disordered" evidence="1">
    <location>
        <begin position="143"/>
        <end position="169"/>
    </location>
</feature>
<gene>
    <name evidence="2" type="ORF">THAPSDRAFT_25123</name>
</gene>
<reference evidence="2 3" key="1">
    <citation type="journal article" date="2004" name="Science">
        <title>The genome of the diatom Thalassiosira pseudonana: ecology, evolution, and metabolism.</title>
        <authorList>
            <person name="Armbrust E.V."/>
            <person name="Berges J.A."/>
            <person name="Bowler C."/>
            <person name="Green B.R."/>
            <person name="Martinez D."/>
            <person name="Putnam N.H."/>
            <person name="Zhou S."/>
            <person name="Allen A.E."/>
            <person name="Apt K.E."/>
            <person name="Bechner M."/>
            <person name="Brzezinski M.A."/>
            <person name="Chaal B.K."/>
            <person name="Chiovitti A."/>
            <person name="Davis A.K."/>
            <person name="Demarest M.S."/>
            <person name="Detter J.C."/>
            <person name="Glavina T."/>
            <person name="Goodstein D."/>
            <person name="Hadi M.Z."/>
            <person name="Hellsten U."/>
            <person name="Hildebrand M."/>
            <person name="Jenkins B.D."/>
            <person name="Jurka J."/>
            <person name="Kapitonov V.V."/>
            <person name="Kroger N."/>
            <person name="Lau W.W."/>
            <person name="Lane T.W."/>
            <person name="Larimer F.W."/>
            <person name="Lippmeier J.C."/>
            <person name="Lucas S."/>
            <person name="Medina M."/>
            <person name="Montsant A."/>
            <person name="Obornik M."/>
            <person name="Parker M.S."/>
            <person name="Palenik B."/>
            <person name="Pazour G.J."/>
            <person name="Richardson P.M."/>
            <person name="Rynearson T.A."/>
            <person name="Saito M.A."/>
            <person name="Schwartz D.C."/>
            <person name="Thamatrakoln K."/>
            <person name="Valentin K."/>
            <person name="Vardi A."/>
            <person name="Wilkerson F.P."/>
            <person name="Rokhsar D.S."/>
        </authorList>
    </citation>
    <scope>NUCLEOTIDE SEQUENCE [LARGE SCALE GENOMIC DNA]</scope>
    <source>
        <strain evidence="2 3">CCMP1335</strain>
    </source>
</reference>
<feature type="compositionally biased region" description="Polar residues" evidence="1">
    <location>
        <begin position="104"/>
        <end position="122"/>
    </location>
</feature>
<accession>B8LCG7</accession>
<feature type="region of interest" description="Disordered" evidence="1">
    <location>
        <begin position="423"/>
        <end position="458"/>
    </location>
</feature>
<dbReference type="GeneID" id="7449983"/>
<feature type="compositionally biased region" description="Polar residues" evidence="1">
    <location>
        <begin position="68"/>
        <end position="88"/>
    </location>
</feature>
<protein>
    <submittedName>
        <fullName evidence="2">Uncharacterized protein</fullName>
    </submittedName>
</protein>
<feature type="compositionally biased region" description="Polar residues" evidence="1">
    <location>
        <begin position="157"/>
        <end position="169"/>
    </location>
</feature>
<keyword evidence="3" id="KW-1185">Reference proteome</keyword>
<dbReference type="PaxDb" id="35128-Thaps25123"/>
<dbReference type="InParanoid" id="B8LCG7"/>
<dbReference type="KEGG" id="tps:THAPSDRAFT_25123"/>
<reference evidence="2 3" key="2">
    <citation type="journal article" date="2008" name="Nature">
        <title>The Phaeodactylum genome reveals the evolutionary history of diatom genomes.</title>
        <authorList>
            <person name="Bowler C."/>
            <person name="Allen A.E."/>
            <person name="Badger J.H."/>
            <person name="Grimwood J."/>
            <person name="Jabbari K."/>
            <person name="Kuo A."/>
            <person name="Maheswari U."/>
            <person name="Martens C."/>
            <person name="Maumus F."/>
            <person name="Otillar R.P."/>
            <person name="Rayko E."/>
            <person name="Salamov A."/>
            <person name="Vandepoele K."/>
            <person name="Beszteri B."/>
            <person name="Gruber A."/>
            <person name="Heijde M."/>
            <person name="Katinka M."/>
            <person name="Mock T."/>
            <person name="Valentin K."/>
            <person name="Verret F."/>
            <person name="Berges J.A."/>
            <person name="Brownlee C."/>
            <person name="Cadoret J.P."/>
            <person name="Chiovitti A."/>
            <person name="Choi C.J."/>
            <person name="Coesel S."/>
            <person name="De Martino A."/>
            <person name="Detter J.C."/>
            <person name="Durkin C."/>
            <person name="Falciatore A."/>
            <person name="Fournet J."/>
            <person name="Haruta M."/>
            <person name="Huysman M.J."/>
            <person name="Jenkins B.D."/>
            <person name="Jiroutova K."/>
            <person name="Jorgensen R.E."/>
            <person name="Joubert Y."/>
            <person name="Kaplan A."/>
            <person name="Kroger N."/>
            <person name="Kroth P.G."/>
            <person name="La Roche J."/>
            <person name="Lindquist E."/>
            <person name="Lommer M."/>
            <person name="Martin-Jezequel V."/>
            <person name="Lopez P.J."/>
            <person name="Lucas S."/>
            <person name="Mangogna M."/>
            <person name="McGinnis K."/>
            <person name="Medlin L.K."/>
            <person name="Montsant A."/>
            <person name="Oudot-Le Secq M.P."/>
            <person name="Napoli C."/>
            <person name="Obornik M."/>
            <person name="Parker M.S."/>
            <person name="Petit J.L."/>
            <person name="Porcel B.M."/>
            <person name="Poulsen N."/>
            <person name="Robison M."/>
            <person name="Rychlewski L."/>
            <person name="Rynearson T.A."/>
            <person name="Schmutz J."/>
            <person name="Shapiro H."/>
            <person name="Siaut M."/>
            <person name="Stanley M."/>
            <person name="Sussman M.R."/>
            <person name="Taylor A.R."/>
            <person name="Vardi A."/>
            <person name="von Dassow P."/>
            <person name="Vyverman W."/>
            <person name="Willis A."/>
            <person name="Wyrwicz L.S."/>
            <person name="Rokhsar D.S."/>
            <person name="Weissenbach J."/>
            <person name="Armbrust E.V."/>
            <person name="Green B.R."/>
            <person name="Van de Peer Y."/>
            <person name="Grigoriev I.V."/>
        </authorList>
    </citation>
    <scope>NUCLEOTIDE SEQUENCE [LARGE SCALE GENOMIC DNA]</scope>
    <source>
        <strain evidence="2 3">CCMP1335</strain>
    </source>
</reference>
<sequence length="573" mass="61017">MRQYRPANKSASANRIRERYLHQLGLQRGSQPYVPHPLEPPYPNNHVVVISGLPSLPEERATTENTVLESHDFSNAQHTTASSYSGNDGESDASGSHRAPGDSTHCSQITTSPALSSTNSGETIGAVPMTSLALSYPKALLRIPPPPPSAPEASSLNGGESISYKSSSAPNNNGFATWRSAASLSKPAAFLLDSNDHDSVASNVTSTTAESSLFSAMVSRDWGAVQNPGGGASVTSQGGDSYASAPAVTPSQGVYFQCGHSRLLGNNSYGQQQRPQQQHCSTTSSLAHALNRFNIDSDCEASIASGSVVGCGGNSILSEDENNTMMDEDDASITSHSSLVSTASSKSHLSFLGRKKKHGKAQRLIDRAVAHERILQIRNDQSQKTRANLIHSSRMGRPQEASNQSASIPLMHVRHGASNQLHERATLSQSPSSSFGGDLGRTPTASNCSAPRKLKGMNPPSHLFYPGLKYSMPSGVHVGEQVMPNPLHNAQGTNVCNKPLRFHPLLATKTPPPPPPKQQDSSRSPETTQAAAAITSMQHQHRRQASVEEVLEVAMALSNLGGCRNHGFVPRMR</sequence>
<organism evidence="2 3">
    <name type="scientific">Thalassiosira pseudonana</name>
    <name type="common">Marine diatom</name>
    <name type="synonym">Cyclotella nana</name>
    <dbReference type="NCBI Taxonomy" id="35128"/>
    <lineage>
        <taxon>Eukaryota</taxon>
        <taxon>Sar</taxon>
        <taxon>Stramenopiles</taxon>
        <taxon>Ochrophyta</taxon>
        <taxon>Bacillariophyta</taxon>
        <taxon>Coscinodiscophyceae</taxon>
        <taxon>Thalassiosirophycidae</taxon>
        <taxon>Thalassiosirales</taxon>
        <taxon>Thalassiosiraceae</taxon>
        <taxon>Thalassiosira</taxon>
    </lineage>
</organism>
<evidence type="ECO:0000313" key="3">
    <source>
        <dbReference type="Proteomes" id="UP000001449"/>
    </source>
</evidence>
<proteinExistence type="predicted"/>
<name>B8LCG7_THAPS</name>
<evidence type="ECO:0000256" key="1">
    <source>
        <dbReference type="SAM" id="MobiDB-lite"/>
    </source>
</evidence>
<feature type="compositionally biased region" description="Polar residues" evidence="1">
    <location>
        <begin position="426"/>
        <end position="435"/>
    </location>
</feature>